<gene>
    <name evidence="1" type="ORF">FO435_04865</name>
</gene>
<evidence type="ECO:0008006" key="3">
    <source>
        <dbReference type="Google" id="ProtNLM"/>
    </source>
</evidence>
<dbReference type="Proteomes" id="UP000320012">
    <property type="component" value="Unassembled WGS sequence"/>
</dbReference>
<accession>A0A9Q8N8X4</accession>
<organism evidence="1 2">
    <name type="scientific">Weissella cibaria</name>
    <dbReference type="NCBI Taxonomy" id="137591"/>
    <lineage>
        <taxon>Bacteria</taxon>
        <taxon>Bacillati</taxon>
        <taxon>Bacillota</taxon>
        <taxon>Bacilli</taxon>
        <taxon>Lactobacillales</taxon>
        <taxon>Lactobacillaceae</taxon>
        <taxon>Weissella</taxon>
    </lineage>
</organism>
<comment type="caution">
    <text evidence="1">The sequence shown here is derived from an EMBL/GenBank/DDBJ whole genome shotgun (WGS) entry which is preliminary data.</text>
</comment>
<evidence type="ECO:0000313" key="2">
    <source>
        <dbReference type="Proteomes" id="UP000320012"/>
    </source>
</evidence>
<sequence length="148" mass="16221">MAIELNIKGKQVTGKFNFGAFYKANKLLSTEQDGVSNGDGAVNLFYGIVTEDVMMLPSMIAVLTPTKLTDEQLSDSVDAMVAAHDGDIDAVFDEIKGELQDSGFFAKAVKNQIKSMDMVRDALMEKEDATEVQKKAFDDMLNTLKENV</sequence>
<dbReference type="InterPro" id="IPR024410">
    <property type="entry name" value="Phage_TAC_12"/>
</dbReference>
<proteinExistence type="predicted"/>
<dbReference type="Pfam" id="PF12363">
    <property type="entry name" value="Phage_TAC_12"/>
    <property type="match status" value="1"/>
</dbReference>
<evidence type="ECO:0000313" key="1">
    <source>
        <dbReference type="EMBL" id="TVV27254.1"/>
    </source>
</evidence>
<name>A0A9Q8N8X4_9LACO</name>
<dbReference type="AlphaFoldDB" id="A0A9Q8N8X4"/>
<dbReference type="EMBL" id="VNHC01000002">
    <property type="protein sequence ID" value="TVV27254.1"/>
    <property type="molecule type" value="Genomic_DNA"/>
</dbReference>
<dbReference type="RefSeq" id="WP_145461238.1">
    <property type="nucleotide sequence ID" value="NZ_JAFNKE010000015.1"/>
</dbReference>
<reference evidence="1 2" key="1">
    <citation type="submission" date="2019-07" db="EMBL/GenBank/DDBJ databases">
        <title>Genome sequence of Weissella cibaria GK1.</title>
        <authorList>
            <person name="Choi H.-J."/>
        </authorList>
    </citation>
    <scope>NUCLEOTIDE SEQUENCE [LARGE SCALE GENOMIC DNA]</scope>
    <source>
        <strain evidence="1 2">GK1</strain>
    </source>
</reference>
<protein>
    <recommendedName>
        <fullName evidence="3">Phage protein</fullName>
    </recommendedName>
</protein>